<proteinExistence type="predicted"/>
<evidence type="ECO:0000313" key="2">
    <source>
        <dbReference type="EMBL" id="PFG42183.1"/>
    </source>
</evidence>
<accession>A0A2A9ETW2</accession>
<sequence>MTSRTALDARLREAQELNAASRVRPASKAFRALLRDVAPLDAATVGSWVVELRVRALVGEAACVHSLTGDLDAARRLVQEALEVAQAAGDTRLAAVAHGQQGLLLLWSGEVAAAADAFDRALAGVAADNHRDLAVLHINRAAANLEFGRLDEVVVDHEAALQHARAIGHERYEAFAGFNLGYAHYRQGDFPAALAELEASARRQPGGPDGWSEVMRAQVLVDAGLVSEAEQVLADSEELLATENLAGELADALYTRALCALLLRRADEATRWARQARRAFARVGNTTWALQAEVVELEARLSQDRRSPGVRQATLRRRSEEALALARAGDDRGPAAVAGVSVAARLLAAEWALLAGDTGRAAEVLDAVPRRLTACPLPLRLHHESVRAQLAFARGDRRGGLAAVRRGHRVLADHRARLGSVDTVTAAATHGARLAIVDVEAALATGRAGTVFDATERGRAAFAGAARVRPPEDPELADLMARARRAAEEARELGAGEGGDAREGARKTVEARRLQERARQRSWQLGGAAGGPVPRPATARAVSAGLAGDRPGAAVVSFLLRDRLTAVRVDARGARLVELCAQPEVTELARRVRQDLEVLSNRLIPAPMRHVAATSAGRSLARLDDLLLAPLEVTGPLYVAARDGLLSLPWAALPSRAGLPTRVHSWVDLGGLPEPPHRRGALVVGGPDLESAEREAALVAGEWDEVVLLTGADATCAATTAELSRASVVHVAAHGVHEPDNPLFSCVRLADGPLYAHELDGVDLAGTVVVLSACEVGRASTRVGGEPLGLKSVLLRLGARAVVASVAPLRDDVAARVMPRLHAALAAGEAPAAALATAVEPEQEPVPLVCYGPLPLDKGLLGSVPAR</sequence>
<dbReference type="SMART" id="SM00028">
    <property type="entry name" value="TPR"/>
    <property type="match status" value="4"/>
</dbReference>
<organism evidence="2 3">
    <name type="scientific">Isoptericola jiangsuensis</name>
    <dbReference type="NCBI Taxonomy" id="548579"/>
    <lineage>
        <taxon>Bacteria</taxon>
        <taxon>Bacillati</taxon>
        <taxon>Actinomycetota</taxon>
        <taxon>Actinomycetes</taxon>
        <taxon>Micrococcales</taxon>
        <taxon>Promicromonosporaceae</taxon>
        <taxon>Isoptericola</taxon>
    </lineage>
</organism>
<evidence type="ECO:0000259" key="1">
    <source>
        <dbReference type="Pfam" id="PF12770"/>
    </source>
</evidence>
<reference evidence="2 3" key="1">
    <citation type="submission" date="2017-10" db="EMBL/GenBank/DDBJ databases">
        <title>Sequencing the genomes of 1000 actinobacteria strains.</title>
        <authorList>
            <person name="Klenk H.-P."/>
        </authorList>
    </citation>
    <scope>NUCLEOTIDE SEQUENCE [LARGE SCALE GENOMIC DNA]</scope>
    <source>
        <strain evidence="2 3">DSM 21863</strain>
    </source>
</reference>
<dbReference type="InterPro" id="IPR011990">
    <property type="entry name" value="TPR-like_helical_dom_sf"/>
</dbReference>
<dbReference type="RefSeq" id="WP_098462740.1">
    <property type="nucleotide sequence ID" value="NZ_PDJJ01000001.1"/>
</dbReference>
<dbReference type="Gene3D" id="1.25.40.10">
    <property type="entry name" value="Tetratricopeptide repeat domain"/>
    <property type="match status" value="1"/>
</dbReference>
<evidence type="ECO:0000313" key="3">
    <source>
        <dbReference type="Proteomes" id="UP000224130"/>
    </source>
</evidence>
<comment type="caution">
    <text evidence="2">The sequence shown here is derived from an EMBL/GenBank/DDBJ whole genome shotgun (WGS) entry which is preliminary data.</text>
</comment>
<dbReference type="OrthoDB" id="9761935at2"/>
<protein>
    <submittedName>
        <fullName evidence="2">CHAT domain-containing protein</fullName>
    </submittedName>
</protein>
<gene>
    <name evidence="2" type="ORF">ATJ88_0838</name>
</gene>
<dbReference type="PANTHER" id="PTHR10098:SF108">
    <property type="entry name" value="TETRATRICOPEPTIDE REPEAT PROTEIN 28"/>
    <property type="match status" value="1"/>
</dbReference>
<dbReference type="EMBL" id="PDJJ01000001">
    <property type="protein sequence ID" value="PFG42183.1"/>
    <property type="molecule type" value="Genomic_DNA"/>
</dbReference>
<dbReference type="AlphaFoldDB" id="A0A2A9ETW2"/>
<dbReference type="PANTHER" id="PTHR10098">
    <property type="entry name" value="RAPSYN-RELATED"/>
    <property type="match status" value="1"/>
</dbReference>
<dbReference type="InterPro" id="IPR024983">
    <property type="entry name" value="CHAT_dom"/>
</dbReference>
<name>A0A2A9ETW2_9MICO</name>
<dbReference type="Proteomes" id="UP000224130">
    <property type="component" value="Unassembled WGS sequence"/>
</dbReference>
<dbReference type="InterPro" id="IPR019734">
    <property type="entry name" value="TPR_rpt"/>
</dbReference>
<feature type="domain" description="CHAT" evidence="1">
    <location>
        <begin position="618"/>
        <end position="838"/>
    </location>
</feature>
<dbReference type="Pfam" id="PF12770">
    <property type="entry name" value="CHAT"/>
    <property type="match status" value="1"/>
</dbReference>
<keyword evidence="3" id="KW-1185">Reference proteome</keyword>
<dbReference type="SUPFAM" id="SSF48452">
    <property type="entry name" value="TPR-like"/>
    <property type="match status" value="1"/>
</dbReference>